<dbReference type="EMBL" id="OX459941">
    <property type="protein sequence ID" value="CAI9176000.1"/>
    <property type="molecule type" value="Genomic_DNA"/>
</dbReference>
<feature type="region of interest" description="Disordered" evidence="1">
    <location>
        <begin position="62"/>
        <end position="119"/>
    </location>
</feature>
<gene>
    <name evidence="2" type="ORF">MRATA1EN1_LOCUS24962</name>
</gene>
<evidence type="ECO:0000313" key="3">
    <source>
        <dbReference type="Proteomes" id="UP001176941"/>
    </source>
</evidence>
<proteinExistence type="predicted"/>
<protein>
    <submittedName>
        <fullName evidence="2">Uncharacterized protein</fullName>
    </submittedName>
</protein>
<dbReference type="Proteomes" id="UP001176941">
    <property type="component" value="Chromosome 5"/>
</dbReference>
<reference evidence="2" key="1">
    <citation type="submission" date="2023-04" db="EMBL/GenBank/DDBJ databases">
        <authorList>
            <consortium name="ELIXIR-Norway"/>
        </authorList>
    </citation>
    <scope>NUCLEOTIDE SEQUENCE [LARGE SCALE GENOMIC DNA]</scope>
</reference>
<feature type="region of interest" description="Disordered" evidence="1">
    <location>
        <begin position="1"/>
        <end position="35"/>
    </location>
</feature>
<evidence type="ECO:0000313" key="2">
    <source>
        <dbReference type="EMBL" id="CAI9176000.1"/>
    </source>
</evidence>
<organism evidence="2 3">
    <name type="scientific">Rangifer tarandus platyrhynchus</name>
    <name type="common">Svalbard reindeer</name>
    <dbReference type="NCBI Taxonomy" id="3082113"/>
    <lineage>
        <taxon>Eukaryota</taxon>
        <taxon>Metazoa</taxon>
        <taxon>Chordata</taxon>
        <taxon>Craniata</taxon>
        <taxon>Vertebrata</taxon>
        <taxon>Euteleostomi</taxon>
        <taxon>Mammalia</taxon>
        <taxon>Eutheria</taxon>
        <taxon>Laurasiatheria</taxon>
        <taxon>Artiodactyla</taxon>
        <taxon>Ruminantia</taxon>
        <taxon>Pecora</taxon>
        <taxon>Cervidae</taxon>
        <taxon>Odocoileinae</taxon>
        <taxon>Rangifer</taxon>
    </lineage>
</organism>
<accession>A0ABN8ZRE1</accession>
<evidence type="ECO:0000256" key="1">
    <source>
        <dbReference type="SAM" id="MobiDB-lite"/>
    </source>
</evidence>
<feature type="compositionally biased region" description="Low complexity" evidence="1">
    <location>
        <begin position="105"/>
        <end position="119"/>
    </location>
</feature>
<name>A0ABN8ZRE1_RANTA</name>
<keyword evidence="3" id="KW-1185">Reference proteome</keyword>
<sequence>MPCQLFPRCGPAGSCPHSWEEEVGPGPQSTPEGPLPLVLSPAAGGYQALLALLGSSALVQSPGRGYLPPKTTRIPLPGAETPSCSLEPPSALGSPGNPALPSPLAPSFLCPSPSSLRDS</sequence>